<keyword evidence="4" id="KW-1185">Reference proteome</keyword>
<dbReference type="SUPFAM" id="SSF55729">
    <property type="entry name" value="Acyl-CoA N-acyltransferases (Nat)"/>
    <property type="match status" value="1"/>
</dbReference>
<protein>
    <submittedName>
        <fullName evidence="3">GNAT family N-acetyltransferase</fullName>
    </submittedName>
</protein>
<feature type="domain" description="N-acetyltransferase" evidence="2">
    <location>
        <begin position="3"/>
        <end position="148"/>
    </location>
</feature>
<comment type="caution">
    <text evidence="3">The sequence shown here is derived from an EMBL/GenBank/DDBJ whole genome shotgun (WGS) entry which is preliminary data.</text>
</comment>
<keyword evidence="1 3" id="KW-0808">Transferase</keyword>
<evidence type="ECO:0000259" key="2">
    <source>
        <dbReference type="PROSITE" id="PS51186"/>
    </source>
</evidence>
<dbReference type="OrthoDB" id="2665328at2"/>
<evidence type="ECO:0000313" key="4">
    <source>
        <dbReference type="Proteomes" id="UP000441354"/>
    </source>
</evidence>
<reference evidence="3 4" key="1">
    <citation type="journal article" date="2014" name="Arch. Microbiol.">
        <title>Bacillus mesophilum sp. nov., strain IITR-54T, a novel 4-chlorobiphenyl dechlorinating bacterium.</title>
        <authorList>
            <person name="Manickam N."/>
            <person name="Singh N.K."/>
            <person name="Bajaj A."/>
            <person name="Kumar R.M."/>
            <person name="Kaur G."/>
            <person name="Kaur N."/>
            <person name="Bala M."/>
            <person name="Kumar A."/>
            <person name="Mayilraj S."/>
        </authorList>
    </citation>
    <scope>NUCLEOTIDE SEQUENCE [LARGE SCALE GENOMIC DNA]</scope>
    <source>
        <strain evidence="3 4">IITR-54</strain>
    </source>
</reference>
<dbReference type="PANTHER" id="PTHR13947:SF37">
    <property type="entry name" value="LD18367P"/>
    <property type="match status" value="1"/>
</dbReference>
<dbReference type="InterPro" id="IPR000182">
    <property type="entry name" value="GNAT_dom"/>
</dbReference>
<dbReference type="EMBL" id="WBOT01000003">
    <property type="protein sequence ID" value="KAB2332845.1"/>
    <property type="molecule type" value="Genomic_DNA"/>
</dbReference>
<dbReference type="PROSITE" id="PS51186">
    <property type="entry name" value="GNAT"/>
    <property type="match status" value="1"/>
</dbReference>
<gene>
    <name evidence="3" type="ORF">F7732_12245</name>
</gene>
<dbReference type="InterPro" id="IPR050769">
    <property type="entry name" value="NAT_camello-type"/>
</dbReference>
<evidence type="ECO:0000313" key="3">
    <source>
        <dbReference type="EMBL" id="KAB2332845.1"/>
    </source>
</evidence>
<name>A0A7V7RLZ2_9BACI</name>
<organism evidence="3 4">
    <name type="scientific">Bacillus mesophilum</name>
    <dbReference type="NCBI Taxonomy" id="1071718"/>
    <lineage>
        <taxon>Bacteria</taxon>
        <taxon>Bacillati</taxon>
        <taxon>Bacillota</taxon>
        <taxon>Bacilli</taxon>
        <taxon>Bacillales</taxon>
        <taxon>Bacillaceae</taxon>
        <taxon>Bacillus</taxon>
    </lineage>
</organism>
<dbReference type="InterPro" id="IPR016181">
    <property type="entry name" value="Acyl_CoA_acyltransferase"/>
</dbReference>
<sequence>MDMKIIEITKSYEMEAKALILDGFLERFGFIDENLNPDLNHIYEHYSIDGSVFLIGLLHNELVCTGALTKEAEGTGRIQRMSVKQTLRGKGLAKRMLKALEQKAADLQYSKLVLETNRNWESAVKLYKSNGYSLEEEESQFVHLYKML</sequence>
<proteinExistence type="predicted"/>
<accession>A0A7V7RLZ2</accession>
<dbReference type="CDD" id="cd04301">
    <property type="entry name" value="NAT_SF"/>
    <property type="match status" value="1"/>
</dbReference>
<dbReference type="AlphaFoldDB" id="A0A7V7RLZ2"/>
<dbReference type="Proteomes" id="UP000441354">
    <property type="component" value="Unassembled WGS sequence"/>
</dbReference>
<dbReference type="Gene3D" id="3.40.630.30">
    <property type="match status" value="1"/>
</dbReference>
<dbReference type="Pfam" id="PF00583">
    <property type="entry name" value="Acetyltransf_1"/>
    <property type="match status" value="1"/>
</dbReference>
<dbReference type="GO" id="GO:0008080">
    <property type="term" value="F:N-acetyltransferase activity"/>
    <property type="evidence" value="ECO:0007669"/>
    <property type="project" value="InterPro"/>
</dbReference>
<evidence type="ECO:0000256" key="1">
    <source>
        <dbReference type="ARBA" id="ARBA00022679"/>
    </source>
</evidence>
<dbReference type="PANTHER" id="PTHR13947">
    <property type="entry name" value="GNAT FAMILY N-ACETYLTRANSFERASE"/>
    <property type="match status" value="1"/>
</dbReference>